<dbReference type="PROSITE" id="PS50977">
    <property type="entry name" value="HTH_TETR_2"/>
    <property type="match status" value="1"/>
</dbReference>
<dbReference type="Proteomes" id="UP000184114">
    <property type="component" value="Unassembled WGS sequence"/>
</dbReference>
<keyword evidence="5" id="KW-1185">Reference proteome</keyword>
<dbReference type="InterPro" id="IPR009057">
    <property type="entry name" value="Homeodomain-like_sf"/>
</dbReference>
<dbReference type="PANTHER" id="PTHR43479:SF11">
    <property type="entry name" value="ACREF_ENVCD OPERON REPRESSOR-RELATED"/>
    <property type="match status" value="1"/>
</dbReference>
<evidence type="ECO:0000259" key="3">
    <source>
        <dbReference type="PROSITE" id="PS50977"/>
    </source>
</evidence>
<dbReference type="STRING" id="1123404.SAMN02745784_00583"/>
<sequence>MSYEMERSVRRKQELINIIVNLMDEEGLKNVTVKDICEAANISIGAFYHYFQSKDAIVDEMFILMDEFFLVNQQSILEHPTAAEQIIDFVNHFGIYVEEWGYYANLLIMRSHMTKSDYNRQRRLYGILEEIIIEGINNGEFKVKIDPKELITMIFVIIRGYLLEWINREHSYPVRGNMVKEVTYLINFLTT</sequence>
<gene>
    <name evidence="4" type="ORF">SAMN02745784_00583</name>
</gene>
<dbReference type="InterPro" id="IPR050624">
    <property type="entry name" value="HTH-type_Tx_Regulator"/>
</dbReference>
<dbReference type="InterPro" id="IPR023772">
    <property type="entry name" value="DNA-bd_HTH_TetR-type_CS"/>
</dbReference>
<dbReference type="SUPFAM" id="SSF48498">
    <property type="entry name" value="Tetracyclin repressor-like, C-terminal domain"/>
    <property type="match status" value="1"/>
</dbReference>
<keyword evidence="1 2" id="KW-0238">DNA-binding</keyword>
<accession>A0A1M4TAQ1</accession>
<name>A0A1M4TAQ1_9FIRM</name>
<dbReference type="SUPFAM" id="SSF46689">
    <property type="entry name" value="Homeodomain-like"/>
    <property type="match status" value="1"/>
</dbReference>
<dbReference type="AlphaFoldDB" id="A0A1M4TAQ1"/>
<dbReference type="Pfam" id="PF08359">
    <property type="entry name" value="TetR_C_4"/>
    <property type="match status" value="1"/>
</dbReference>
<dbReference type="Pfam" id="PF00440">
    <property type="entry name" value="TetR_N"/>
    <property type="match status" value="1"/>
</dbReference>
<dbReference type="InterPro" id="IPR013570">
    <property type="entry name" value="Tscrpt_reg_YsiA_C"/>
</dbReference>
<proteinExistence type="predicted"/>
<evidence type="ECO:0000313" key="4">
    <source>
        <dbReference type="EMBL" id="SHE41448.1"/>
    </source>
</evidence>
<evidence type="ECO:0000256" key="2">
    <source>
        <dbReference type="PROSITE-ProRule" id="PRU00335"/>
    </source>
</evidence>
<dbReference type="EMBL" id="FQTY01000002">
    <property type="protein sequence ID" value="SHE41448.1"/>
    <property type="molecule type" value="Genomic_DNA"/>
</dbReference>
<dbReference type="PRINTS" id="PR00455">
    <property type="entry name" value="HTHTETR"/>
</dbReference>
<evidence type="ECO:0000256" key="1">
    <source>
        <dbReference type="ARBA" id="ARBA00023125"/>
    </source>
</evidence>
<dbReference type="PANTHER" id="PTHR43479">
    <property type="entry name" value="ACREF/ENVCD OPERON REPRESSOR-RELATED"/>
    <property type="match status" value="1"/>
</dbReference>
<evidence type="ECO:0000313" key="5">
    <source>
        <dbReference type="Proteomes" id="UP000184114"/>
    </source>
</evidence>
<reference evidence="5" key="1">
    <citation type="submission" date="2016-11" db="EMBL/GenBank/DDBJ databases">
        <authorList>
            <person name="Varghese N."/>
            <person name="Submissions S."/>
        </authorList>
    </citation>
    <scope>NUCLEOTIDE SEQUENCE [LARGE SCALE GENOMIC DNA]</scope>
    <source>
        <strain evidence="5">DSM 18095</strain>
    </source>
</reference>
<dbReference type="GO" id="GO:0003677">
    <property type="term" value="F:DNA binding"/>
    <property type="evidence" value="ECO:0007669"/>
    <property type="project" value="UniProtKB-UniRule"/>
</dbReference>
<dbReference type="InterPro" id="IPR036271">
    <property type="entry name" value="Tet_transcr_reg_TetR-rel_C_sf"/>
</dbReference>
<dbReference type="PROSITE" id="PS01081">
    <property type="entry name" value="HTH_TETR_1"/>
    <property type="match status" value="1"/>
</dbReference>
<feature type="domain" description="HTH tetR-type" evidence="3">
    <location>
        <begin position="9"/>
        <end position="69"/>
    </location>
</feature>
<organism evidence="4 5">
    <name type="scientific">Tissierella praeacuta DSM 18095</name>
    <dbReference type="NCBI Taxonomy" id="1123404"/>
    <lineage>
        <taxon>Bacteria</taxon>
        <taxon>Bacillati</taxon>
        <taxon>Bacillota</taxon>
        <taxon>Tissierellia</taxon>
        <taxon>Tissierellales</taxon>
        <taxon>Tissierellaceae</taxon>
        <taxon>Tissierella</taxon>
    </lineage>
</organism>
<protein>
    <submittedName>
        <fullName evidence="4">Transcriptional regulator, TetR family</fullName>
    </submittedName>
</protein>
<dbReference type="Gene3D" id="1.10.357.10">
    <property type="entry name" value="Tetracycline Repressor, domain 2"/>
    <property type="match status" value="1"/>
</dbReference>
<dbReference type="InterPro" id="IPR001647">
    <property type="entry name" value="HTH_TetR"/>
</dbReference>
<feature type="DNA-binding region" description="H-T-H motif" evidence="2">
    <location>
        <begin position="32"/>
        <end position="51"/>
    </location>
</feature>